<comment type="caution">
    <text evidence="1">The sequence shown here is derived from an EMBL/GenBank/DDBJ whole genome shotgun (WGS) entry which is preliminary data.</text>
</comment>
<dbReference type="AlphaFoldDB" id="A0AAV9NE26"/>
<protein>
    <recommendedName>
        <fullName evidence="3">BZIP domain-containing protein</fullName>
    </recommendedName>
</protein>
<sequence>MPDPLVPPFVFARSNPYYMLNSKQMKRHRRNLKRDERRKRETLAVYSDVLAAYGDALHVAHRNTPGAGLDGLLSVWNKVLQTWNAVAGQVESGRFREIDNDELHENADLTIEPRDNENGEFNFNFNENLNGNAEENDDININNKENAIIREREEDMSPAKSNKKDVQHYNISVLNWLRETEQAARPARQAKVEKYLAGEV</sequence>
<proteinExistence type="predicted"/>
<dbReference type="EMBL" id="JAVRRD010000012">
    <property type="protein sequence ID" value="KAK5053154.1"/>
    <property type="molecule type" value="Genomic_DNA"/>
</dbReference>
<evidence type="ECO:0008006" key="3">
    <source>
        <dbReference type="Google" id="ProtNLM"/>
    </source>
</evidence>
<evidence type="ECO:0000313" key="2">
    <source>
        <dbReference type="Proteomes" id="UP001358417"/>
    </source>
</evidence>
<dbReference type="GeneID" id="89970340"/>
<evidence type="ECO:0000313" key="1">
    <source>
        <dbReference type="EMBL" id="KAK5053154.1"/>
    </source>
</evidence>
<gene>
    <name evidence="1" type="ORF">LTR84_002128</name>
</gene>
<reference evidence="1 2" key="1">
    <citation type="submission" date="2023-08" db="EMBL/GenBank/DDBJ databases">
        <title>Black Yeasts Isolated from many extreme environments.</title>
        <authorList>
            <person name="Coleine C."/>
            <person name="Stajich J.E."/>
            <person name="Selbmann L."/>
        </authorList>
    </citation>
    <scope>NUCLEOTIDE SEQUENCE [LARGE SCALE GENOMIC DNA]</scope>
    <source>
        <strain evidence="1 2">CCFEE 5792</strain>
    </source>
</reference>
<accession>A0AAV9NE26</accession>
<dbReference type="Proteomes" id="UP001358417">
    <property type="component" value="Unassembled WGS sequence"/>
</dbReference>
<dbReference type="RefSeq" id="XP_064706596.1">
    <property type="nucleotide sequence ID" value="XM_064845742.1"/>
</dbReference>
<name>A0AAV9NE26_9EURO</name>
<organism evidence="1 2">
    <name type="scientific">Exophiala bonariae</name>
    <dbReference type="NCBI Taxonomy" id="1690606"/>
    <lineage>
        <taxon>Eukaryota</taxon>
        <taxon>Fungi</taxon>
        <taxon>Dikarya</taxon>
        <taxon>Ascomycota</taxon>
        <taxon>Pezizomycotina</taxon>
        <taxon>Eurotiomycetes</taxon>
        <taxon>Chaetothyriomycetidae</taxon>
        <taxon>Chaetothyriales</taxon>
        <taxon>Herpotrichiellaceae</taxon>
        <taxon>Exophiala</taxon>
    </lineage>
</organism>
<keyword evidence="2" id="KW-1185">Reference proteome</keyword>